<dbReference type="EMBL" id="JAHWZX010000010">
    <property type="protein sequence ID" value="MBW4331548.1"/>
    <property type="molecule type" value="Genomic_DNA"/>
</dbReference>
<evidence type="ECO:0000313" key="7">
    <source>
        <dbReference type="EMBL" id="MBW4331548.1"/>
    </source>
</evidence>
<protein>
    <submittedName>
        <fullName evidence="7">ABC transporter permease</fullName>
    </submittedName>
</protein>
<sequence>MKSTWRMIRDTLTIARRDFTAIVATPTFLLFLFAPVLMFGFGAIGGMGGAMVGKNADAKQRIYAVLGSDEARDFTATDIRLRDLFGEKSTPPELITLAPEADPAKQARTLLDQEDHDVPAVLYGPLEHPTILKRNAESSSASYLAEVAEQTARARAGGFDRPLTHPDFVRIAREGSSIGGTSATGVFAVTILFVLTLMLSGQTVGTMAEERSNKVIEILAASVRLESVFLGKLIGMFGVAMVFIAFWGGLAGLMTAFLPGEAFAKADEMRPVIGIIPFAILFLVYFTMAYLLLGAVFLGVGAQASTPREIQMLSLPITIFQMAMLGLASASVALPDQTVSLIARVFPFSSPFAMLGYAAREAAIWPHVLALGWQLLWVALSIALGARFFRIGVLKSAGAKPRWRRKRDAEIAETSV</sequence>
<evidence type="ECO:0000313" key="8">
    <source>
        <dbReference type="Proteomes" id="UP001197214"/>
    </source>
</evidence>
<keyword evidence="8" id="KW-1185">Reference proteome</keyword>
<feature type="transmembrane region" description="Helical" evidence="5">
    <location>
        <begin position="313"/>
        <end position="334"/>
    </location>
</feature>
<proteinExistence type="predicted"/>
<comment type="subcellular location">
    <subcellularLocation>
        <location evidence="1">Membrane</location>
        <topology evidence="1">Multi-pass membrane protein</topology>
    </subcellularLocation>
</comment>
<gene>
    <name evidence="7" type="ORF">KY084_11780</name>
</gene>
<feature type="transmembrane region" description="Helical" evidence="5">
    <location>
        <begin position="178"/>
        <end position="199"/>
    </location>
</feature>
<evidence type="ECO:0000259" key="6">
    <source>
        <dbReference type="Pfam" id="PF12698"/>
    </source>
</evidence>
<keyword evidence="2 5" id="KW-0812">Transmembrane</keyword>
<evidence type="ECO:0000256" key="3">
    <source>
        <dbReference type="ARBA" id="ARBA00022989"/>
    </source>
</evidence>
<accession>A0ABS6XMV7</accession>
<comment type="caution">
    <text evidence="7">The sequence shown here is derived from an EMBL/GenBank/DDBJ whole genome shotgun (WGS) entry which is preliminary data.</text>
</comment>
<dbReference type="Proteomes" id="UP001197214">
    <property type="component" value="Unassembled WGS sequence"/>
</dbReference>
<feature type="transmembrane region" description="Helical" evidence="5">
    <location>
        <begin position="233"/>
        <end position="260"/>
    </location>
</feature>
<evidence type="ECO:0000256" key="2">
    <source>
        <dbReference type="ARBA" id="ARBA00022692"/>
    </source>
</evidence>
<name>A0ABS6XMV7_9SPHN</name>
<keyword evidence="4 5" id="KW-0472">Membrane</keyword>
<dbReference type="Pfam" id="PF12698">
    <property type="entry name" value="ABC2_membrane_3"/>
    <property type="match status" value="1"/>
</dbReference>
<evidence type="ECO:0000256" key="5">
    <source>
        <dbReference type="SAM" id="Phobius"/>
    </source>
</evidence>
<evidence type="ECO:0000256" key="1">
    <source>
        <dbReference type="ARBA" id="ARBA00004141"/>
    </source>
</evidence>
<feature type="transmembrane region" description="Helical" evidence="5">
    <location>
        <begin position="364"/>
        <end position="386"/>
    </location>
</feature>
<feature type="domain" description="ABC-2 type transporter transmembrane" evidence="6">
    <location>
        <begin position="182"/>
        <end position="385"/>
    </location>
</feature>
<keyword evidence="3 5" id="KW-1133">Transmembrane helix</keyword>
<organism evidence="7 8">
    <name type="scientific">Stakelama flava</name>
    <dbReference type="NCBI Taxonomy" id="2860338"/>
    <lineage>
        <taxon>Bacteria</taxon>
        <taxon>Pseudomonadati</taxon>
        <taxon>Pseudomonadota</taxon>
        <taxon>Alphaproteobacteria</taxon>
        <taxon>Sphingomonadales</taxon>
        <taxon>Sphingomonadaceae</taxon>
        <taxon>Stakelama</taxon>
    </lineage>
</organism>
<dbReference type="RefSeq" id="WP_219238668.1">
    <property type="nucleotide sequence ID" value="NZ_JAHWZX010000010.1"/>
</dbReference>
<evidence type="ECO:0000256" key="4">
    <source>
        <dbReference type="ARBA" id="ARBA00023136"/>
    </source>
</evidence>
<reference evidence="7 8" key="1">
    <citation type="submission" date="2021-07" db="EMBL/GenBank/DDBJ databases">
        <title>Stakelama flava sp. nov., a novel endophytic bacterium isolated from branch of Kandelia candel.</title>
        <authorList>
            <person name="Tuo L."/>
        </authorList>
    </citation>
    <scope>NUCLEOTIDE SEQUENCE [LARGE SCALE GENOMIC DNA]</scope>
    <source>
        <strain evidence="7 8">CBK3Z-3</strain>
    </source>
</reference>
<feature type="transmembrane region" description="Helical" evidence="5">
    <location>
        <begin position="28"/>
        <end position="52"/>
    </location>
</feature>
<dbReference type="PANTHER" id="PTHR43471">
    <property type="entry name" value="ABC TRANSPORTER PERMEASE"/>
    <property type="match status" value="1"/>
</dbReference>
<dbReference type="InterPro" id="IPR013525">
    <property type="entry name" value="ABC2_TM"/>
</dbReference>
<dbReference type="PANTHER" id="PTHR43471:SF3">
    <property type="entry name" value="ABC TRANSPORTER PERMEASE PROTEIN NATB"/>
    <property type="match status" value="1"/>
</dbReference>
<feature type="transmembrane region" description="Helical" evidence="5">
    <location>
        <begin position="272"/>
        <end position="293"/>
    </location>
</feature>